<gene>
    <name evidence="7" type="primary">ybeY</name>
    <name evidence="8" type="ORF">A3C04_01010</name>
</gene>
<evidence type="ECO:0000313" key="8">
    <source>
        <dbReference type="EMBL" id="OHA66916.1"/>
    </source>
</evidence>
<comment type="function">
    <text evidence="7">Single strand-specific metallo-endoribonuclease involved in late-stage 70S ribosome quality control and in maturation of the 3' terminus of the 16S rRNA.</text>
</comment>
<dbReference type="Pfam" id="PF02130">
    <property type="entry name" value="YbeY"/>
    <property type="match status" value="1"/>
</dbReference>
<protein>
    <recommendedName>
        <fullName evidence="7">Endoribonuclease YbeY</fullName>
        <ecNumber evidence="7">3.1.-.-</ecNumber>
    </recommendedName>
</protein>
<dbReference type="GO" id="GO:0005737">
    <property type="term" value="C:cytoplasm"/>
    <property type="evidence" value="ECO:0007669"/>
    <property type="project" value="UniProtKB-SubCell"/>
</dbReference>
<evidence type="ECO:0000256" key="1">
    <source>
        <dbReference type="ARBA" id="ARBA00010875"/>
    </source>
</evidence>
<keyword evidence="2 7" id="KW-0540">Nuclease</keyword>
<comment type="subcellular location">
    <subcellularLocation>
        <location evidence="7">Cytoplasm</location>
    </subcellularLocation>
</comment>
<dbReference type="GO" id="GO:0006364">
    <property type="term" value="P:rRNA processing"/>
    <property type="evidence" value="ECO:0007669"/>
    <property type="project" value="UniProtKB-UniRule"/>
</dbReference>
<feature type="binding site" evidence="7">
    <location>
        <position position="127"/>
    </location>
    <ligand>
        <name>Zn(2+)</name>
        <dbReference type="ChEBI" id="CHEBI:29105"/>
        <note>catalytic</note>
    </ligand>
</feature>
<keyword evidence="3 7" id="KW-0479">Metal-binding</keyword>
<evidence type="ECO:0000256" key="4">
    <source>
        <dbReference type="ARBA" id="ARBA00022759"/>
    </source>
</evidence>
<proteinExistence type="inferred from homology"/>
<dbReference type="EC" id="3.1.-.-" evidence="7"/>
<accession>A0A1G2R236</accession>
<keyword evidence="7" id="KW-0698">rRNA processing</keyword>
<keyword evidence="7" id="KW-0690">Ribosome biogenesis</keyword>
<organism evidence="8 9">
    <name type="scientific">Candidatus Wildermuthbacteria bacterium RIFCSPHIGHO2_02_FULL_45_25</name>
    <dbReference type="NCBI Taxonomy" id="1802450"/>
    <lineage>
        <taxon>Bacteria</taxon>
        <taxon>Candidatus Wildermuthiibacteriota</taxon>
    </lineage>
</organism>
<dbReference type="GO" id="GO:0004222">
    <property type="term" value="F:metalloendopeptidase activity"/>
    <property type="evidence" value="ECO:0007669"/>
    <property type="project" value="InterPro"/>
</dbReference>
<dbReference type="AlphaFoldDB" id="A0A1G2R236"/>
<evidence type="ECO:0000256" key="3">
    <source>
        <dbReference type="ARBA" id="ARBA00022723"/>
    </source>
</evidence>
<feature type="binding site" evidence="7">
    <location>
        <position position="117"/>
    </location>
    <ligand>
        <name>Zn(2+)</name>
        <dbReference type="ChEBI" id="CHEBI:29105"/>
        <note>catalytic</note>
    </ligand>
</feature>
<keyword evidence="7" id="KW-0963">Cytoplasm</keyword>
<evidence type="ECO:0000256" key="2">
    <source>
        <dbReference type="ARBA" id="ARBA00022722"/>
    </source>
</evidence>
<evidence type="ECO:0000256" key="6">
    <source>
        <dbReference type="ARBA" id="ARBA00022833"/>
    </source>
</evidence>
<dbReference type="NCBIfam" id="TIGR00043">
    <property type="entry name" value="rRNA maturation RNase YbeY"/>
    <property type="match status" value="1"/>
</dbReference>
<dbReference type="EMBL" id="MHTV01000019">
    <property type="protein sequence ID" value="OHA66916.1"/>
    <property type="molecule type" value="Genomic_DNA"/>
</dbReference>
<name>A0A1G2R236_9BACT</name>
<dbReference type="GO" id="GO:0004521">
    <property type="term" value="F:RNA endonuclease activity"/>
    <property type="evidence" value="ECO:0007669"/>
    <property type="project" value="UniProtKB-UniRule"/>
</dbReference>
<comment type="caution">
    <text evidence="8">The sequence shown here is derived from an EMBL/GenBank/DDBJ whole genome shotgun (WGS) entry which is preliminary data.</text>
</comment>
<evidence type="ECO:0000256" key="5">
    <source>
        <dbReference type="ARBA" id="ARBA00022801"/>
    </source>
</evidence>
<sequence>MRKDRTINNYVSVEINNETRRQIEEEELMAIVKHVLRSEKISRAELSIALVGTQKSRELNKRYRQKDKAANVLSFPIADDVSGVVRGEIILCPAQIQRDAKVHGMIFEETLRWMLIHGILHVAGYDHETETDAEHMEKLEEKYLKSKSFLQ</sequence>
<comment type="similarity">
    <text evidence="1 7">Belongs to the endoribonuclease YbeY family.</text>
</comment>
<feature type="binding site" evidence="7">
    <location>
        <position position="121"/>
    </location>
    <ligand>
        <name>Zn(2+)</name>
        <dbReference type="ChEBI" id="CHEBI:29105"/>
        <note>catalytic</note>
    </ligand>
</feature>
<evidence type="ECO:0000256" key="7">
    <source>
        <dbReference type="HAMAP-Rule" id="MF_00009"/>
    </source>
</evidence>
<dbReference type="HAMAP" id="MF_00009">
    <property type="entry name" value="Endoribonucl_YbeY"/>
    <property type="match status" value="1"/>
</dbReference>
<dbReference type="InterPro" id="IPR023091">
    <property type="entry name" value="MetalPrtase_cat_dom_sf_prd"/>
</dbReference>
<dbReference type="Gene3D" id="3.40.390.30">
    <property type="entry name" value="Metalloproteases ('zincins'), catalytic domain"/>
    <property type="match status" value="1"/>
</dbReference>
<dbReference type="SUPFAM" id="SSF55486">
    <property type="entry name" value="Metalloproteases ('zincins'), catalytic domain"/>
    <property type="match status" value="1"/>
</dbReference>
<keyword evidence="5 7" id="KW-0378">Hydrolase</keyword>
<dbReference type="GO" id="GO:0008270">
    <property type="term" value="F:zinc ion binding"/>
    <property type="evidence" value="ECO:0007669"/>
    <property type="project" value="UniProtKB-UniRule"/>
</dbReference>
<keyword evidence="6 7" id="KW-0862">Zinc</keyword>
<reference evidence="8 9" key="1">
    <citation type="journal article" date="2016" name="Nat. Commun.">
        <title>Thousands of microbial genomes shed light on interconnected biogeochemical processes in an aquifer system.</title>
        <authorList>
            <person name="Anantharaman K."/>
            <person name="Brown C.T."/>
            <person name="Hug L.A."/>
            <person name="Sharon I."/>
            <person name="Castelle C.J."/>
            <person name="Probst A.J."/>
            <person name="Thomas B.C."/>
            <person name="Singh A."/>
            <person name="Wilkins M.J."/>
            <person name="Karaoz U."/>
            <person name="Brodie E.L."/>
            <person name="Williams K.H."/>
            <person name="Hubbard S.S."/>
            <person name="Banfield J.F."/>
        </authorList>
    </citation>
    <scope>NUCLEOTIDE SEQUENCE [LARGE SCALE GENOMIC DNA]</scope>
</reference>
<keyword evidence="4 7" id="KW-0255">Endonuclease</keyword>
<dbReference type="PANTHER" id="PTHR46986">
    <property type="entry name" value="ENDORIBONUCLEASE YBEY, CHLOROPLASTIC"/>
    <property type="match status" value="1"/>
</dbReference>
<comment type="cofactor">
    <cofactor evidence="7">
        <name>Zn(2+)</name>
        <dbReference type="ChEBI" id="CHEBI:29105"/>
    </cofactor>
    <text evidence="7">Binds 1 zinc ion.</text>
</comment>
<dbReference type="PANTHER" id="PTHR46986:SF1">
    <property type="entry name" value="ENDORIBONUCLEASE YBEY, CHLOROPLASTIC"/>
    <property type="match status" value="1"/>
</dbReference>
<dbReference type="Proteomes" id="UP000178092">
    <property type="component" value="Unassembled WGS sequence"/>
</dbReference>
<evidence type="ECO:0000313" key="9">
    <source>
        <dbReference type="Proteomes" id="UP000178092"/>
    </source>
</evidence>
<dbReference type="InterPro" id="IPR002036">
    <property type="entry name" value="YbeY"/>
</dbReference>